<feature type="binding site" evidence="8">
    <location>
        <position position="8"/>
    </location>
    <ligand>
        <name>Mg(2+)</name>
        <dbReference type="ChEBI" id="CHEBI:18420"/>
    </ligand>
</feature>
<comment type="subcellular location">
    <subcellularLocation>
        <location evidence="8">Cytoplasm</location>
    </subcellularLocation>
</comment>
<evidence type="ECO:0000256" key="8">
    <source>
        <dbReference type="HAMAP-Rule" id="MF_00101"/>
    </source>
</evidence>
<dbReference type="EMBL" id="RAHC01000002">
    <property type="protein sequence ID" value="RUP77452.1"/>
    <property type="molecule type" value="Genomic_DNA"/>
</dbReference>
<comment type="similarity">
    <text evidence="8">Belongs to the P-Pant transferase superfamily. AcpS family.</text>
</comment>
<protein>
    <recommendedName>
        <fullName evidence="8">Holo-[acyl-carrier-protein] synthase</fullName>
        <shortName evidence="8">Holo-ACP synthase</shortName>
        <ecNumber evidence="8">2.7.8.7</ecNumber>
    </recommendedName>
    <alternativeName>
        <fullName evidence="8">4'-phosphopantetheinyl transferase AcpS</fullName>
    </alternativeName>
</protein>
<reference evidence="10 12" key="2">
    <citation type="journal article" date="2015" name="MBio">
        <title>Genome sequence of the Drosophila melanogaster male-killing Spiroplasma strain MSRO endosymbiont.</title>
        <authorList>
            <person name="Paredes J.C."/>
            <person name="Herren J.K."/>
            <person name="Schupfer F."/>
            <person name="Marin R."/>
            <person name="Claverol S."/>
            <person name="Kuo C.H."/>
            <person name="Lemaitre B."/>
            <person name="Beven L."/>
        </authorList>
    </citation>
    <scope>NUCLEOTIDE SEQUENCE [LARGE SCALE GENOMIC DNA]</scope>
    <source>
        <strain evidence="10 12">MSRO</strain>
    </source>
</reference>
<dbReference type="OrthoDB" id="389495at2"/>
<dbReference type="InterPro" id="IPR002582">
    <property type="entry name" value="ACPS"/>
</dbReference>
<keyword evidence="4 8" id="KW-0276">Fatty acid metabolism</keyword>
<dbReference type="EC" id="2.7.8.7" evidence="8"/>
<dbReference type="Proteomes" id="UP000274545">
    <property type="component" value="Unassembled WGS sequence"/>
</dbReference>
<feature type="domain" description="4'-phosphopantetheinyl transferase" evidence="9">
    <location>
        <begin position="5"/>
        <end position="107"/>
    </location>
</feature>
<proteinExistence type="inferred from homology"/>
<dbReference type="Proteomes" id="UP000031565">
    <property type="component" value="Unassembled WGS sequence"/>
</dbReference>
<sequence length="113" mass="12981">MIKNVGIDIVQNKRIKPSTVLSQKLLSISELQEYETLMDKEHQRQFLAGRWAAKEALIKALEIKLILNEVTIKLKDDNKLYVEGVPLGENEVIHVSLSHERDYSVGFAIWSTY</sequence>
<keyword evidence="3 8" id="KW-0479">Metal-binding</keyword>
<dbReference type="GO" id="GO:0006633">
    <property type="term" value="P:fatty acid biosynthetic process"/>
    <property type="evidence" value="ECO:0007669"/>
    <property type="project" value="UniProtKB-UniRule"/>
</dbReference>
<comment type="catalytic activity">
    <reaction evidence="8">
        <text>apo-[ACP] + CoA = holo-[ACP] + adenosine 3',5'-bisphosphate + H(+)</text>
        <dbReference type="Rhea" id="RHEA:12068"/>
        <dbReference type="Rhea" id="RHEA-COMP:9685"/>
        <dbReference type="Rhea" id="RHEA-COMP:9690"/>
        <dbReference type="ChEBI" id="CHEBI:15378"/>
        <dbReference type="ChEBI" id="CHEBI:29999"/>
        <dbReference type="ChEBI" id="CHEBI:57287"/>
        <dbReference type="ChEBI" id="CHEBI:58343"/>
        <dbReference type="ChEBI" id="CHEBI:64479"/>
        <dbReference type="EC" id="2.7.8.7"/>
    </reaction>
</comment>
<feature type="binding site" evidence="8">
    <location>
        <position position="55"/>
    </location>
    <ligand>
        <name>Mg(2+)</name>
        <dbReference type="ChEBI" id="CHEBI:18420"/>
    </ligand>
</feature>
<dbReference type="EMBL" id="JTLV02000001">
    <property type="protein sequence ID" value="PQM31120.1"/>
    <property type="molecule type" value="Genomic_DNA"/>
</dbReference>
<dbReference type="GO" id="GO:0000287">
    <property type="term" value="F:magnesium ion binding"/>
    <property type="evidence" value="ECO:0007669"/>
    <property type="project" value="UniProtKB-UniRule"/>
</dbReference>
<reference evidence="11 13" key="4">
    <citation type="journal article" date="2019" name="Genome Biol. Evol.">
        <title>Toxin and genome evolution in a Drosophila defensive symbiosis.</title>
        <authorList>
            <person name="Ballinger M.J."/>
            <person name="Gawryluk R.M."/>
            <person name="Perlman S.J."/>
        </authorList>
    </citation>
    <scope>NUCLEOTIDE SEQUENCE [LARGE SCALE GENOMIC DNA]</scope>
    <source>
        <strain evidence="13">sNeo</strain>
        <strain evidence="11">SNeo</strain>
    </source>
</reference>
<accession>A0A2P6FCF2</accession>
<evidence type="ECO:0000256" key="6">
    <source>
        <dbReference type="ARBA" id="ARBA00023098"/>
    </source>
</evidence>
<dbReference type="Gene3D" id="3.90.470.20">
    <property type="entry name" value="4'-phosphopantetheinyl transferase domain"/>
    <property type="match status" value="1"/>
</dbReference>
<evidence type="ECO:0000256" key="5">
    <source>
        <dbReference type="ARBA" id="ARBA00022842"/>
    </source>
</evidence>
<comment type="cofactor">
    <cofactor evidence="8">
        <name>Mg(2+)</name>
        <dbReference type="ChEBI" id="CHEBI:18420"/>
    </cofactor>
</comment>
<reference evidence="10" key="1">
    <citation type="submission" date="2014-10" db="EMBL/GenBank/DDBJ databases">
        <authorList>
            <person name="Seo M.-J."/>
            <person name="Seok Y.J."/>
            <person name="Cha I.-T."/>
        </authorList>
    </citation>
    <scope>NUCLEOTIDE SEQUENCE</scope>
    <source>
        <strain evidence="10">MSRO</strain>
    </source>
</reference>
<dbReference type="NCBIfam" id="TIGR00556">
    <property type="entry name" value="pantethn_trn"/>
    <property type="match status" value="1"/>
</dbReference>
<keyword evidence="2 8" id="KW-0808">Transferase</keyword>
<keyword evidence="6 8" id="KW-0443">Lipid metabolism</keyword>
<dbReference type="STRING" id="2138.SMSRO_v1c08880"/>
<evidence type="ECO:0000256" key="1">
    <source>
        <dbReference type="ARBA" id="ARBA00022516"/>
    </source>
</evidence>
<evidence type="ECO:0000313" key="12">
    <source>
        <dbReference type="Proteomes" id="UP000031565"/>
    </source>
</evidence>
<keyword evidence="8" id="KW-0963">Cytoplasm</keyword>
<keyword evidence="7 8" id="KW-0275">Fatty acid biosynthesis</keyword>
<keyword evidence="12" id="KW-1185">Reference proteome</keyword>
<dbReference type="GO" id="GO:0005737">
    <property type="term" value="C:cytoplasm"/>
    <property type="evidence" value="ECO:0007669"/>
    <property type="project" value="UniProtKB-SubCell"/>
</dbReference>
<gene>
    <name evidence="8 10" type="primary">acpS</name>
    <name evidence="11" type="ORF">D6D54_02460</name>
    <name evidence="10" type="ORF">SMSRO_SF009230</name>
</gene>
<dbReference type="InterPro" id="IPR004568">
    <property type="entry name" value="Ppantetheine-prot_Trfase_dom"/>
</dbReference>
<dbReference type="AlphaFoldDB" id="A0A2P6FCF2"/>
<evidence type="ECO:0000313" key="10">
    <source>
        <dbReference type="EMBL" id="PQM31120.1"/>
    </source>
</evidence>
<evidence type="ECO:0000256" key="3">
    <source>
        <dbReference type="ARBA" id="ARBA00022723"/>
    </source>
</evidence>
<keyword evidence="5 8" id="KW-0460">Magnesium</keyword>
<organism evidence="10 12">
    <name type="scientific">Spiroplasma poulsonii</name>
    <dbReference type="NCBI Taxonomy" id="2138"/>
    <lineage>
        <taxon>Bacteria</taxon>
        <taxon>Bacillati</taxon>
        <taxon>Mycoplasmatota</taxon>
        <taxon>Mollicutes</taxon>
        <taxon>Entomoplasmatales</taxon>
        <taxon>Spiroplasmataceae</taxon>
        <taxon>Spiroplasma</taxon>
    </lineage>
</organism>
<dbReference type="InterPro" id="IPR037143">
    <property type="entry name" value="4-PPantetheinyl_Trfase_dom_sf"/>
</dbReference>
<evidence type="ECO:0000313" key="11">
    <source>
        <dbReference type="EMBL" id="RUP77452.1"/>
    </source>
</evidence>
<dbReference type="Pfam" id="PF01648">
    <property type="entry name" value="ACPS"/>
    <property type="match status" value="1"/>
</dbReference>
<evidence type="ECO:0000259" key="9">
    <source>
        <dbReference type="Pfam" id="PF01648"/>
    </source>
</evidence>
<name>A0A2P6FCF2_9MOLU</name>
<evidence type="ECO:0000313" key="13">
    <source>
        <dbReference type="Proteomes" id="UP000274545"/>
    </source>
</evidence>
<reference evidence="10" key="3">
    <citation type="submission" date="2017-11" db="EMBL/GenBank/DDBJ databases">
        <title>Cell-free culture of the endosymbiotic bacteria Spiroplasma poulsonii highlights bacterial genes involved in host-symbiont interactions.</title>
        <authorList>
            <person name="Masson F."/>
            <person name="Calderon Copete S.P."/>
            <person name="Schupfer F."/>
            <person name="Garcia-Arraez G."/>
            <person name="Lemaitre B."/>
        </authorList>
    </citation>
    <scope>NUCLEOTIDE SEQUENCE</scope>
    <source>
        <strain evidence="10">MSRO</strain>
    </source>
</reference>
<evidence type="ECO:0000256" key="2">
    <source>
        <dbReference type="ARBA" id="ARBA00022679"/>
    </source>
</evidence>
<dbReference type="GO" id="GO:0008897">
    <property type="term" value="F:holo-[acyl-carrier-protein] synthase activity"/>
    <property type="evidence" value="ECO:0007669"/>
    <property type="project" value="UniProtKB-UniRule"/>
</dbReference>
<evidence type="ECO:0000256" key="7">
    <source>
        <dbReference type="ARBA" id="ARBA00023160"/>
    </source>
</evidence>
<keyword evidence="1 8" id="KW-0444">Lipid biosynthesis</keyword>
<dbReference type="InterPro" id="IPR008278">
    <property type="entry name" value="4-PPantetheinyl_Trfase_dom"/>
</dbReference>
<dbReference type="HAMAP" id="MF_00101">
    <property type="entry name" value="AcpS"/>
    <property type="match status" value="1"/>
</dbReference>
<comment type="caution">
    <text evidence="10">The sequence shown here is derived from an EMBL/GenBank/DDBJ whole genome shotgun (WGS) entry which is preliminary data.</text>
</comment>
<dbReference type="SUPFAM" id="SSF56214">
    <property type="entry name" value="4'-phosphopantetheinyl transferase"/>
    <property type="match status" value="1"/>
</dbReference>
<comment type="function">
    <text evidence="8">Transfers the 4'-phosphopantetheine moiety from coenzyme A to a Ser of acyl-carrier-protein.</text>
</comment>
<dbReference type="RefSeq" id="WP_040093265.1">
    <property type="nucleotide sequence ID" value="NZ_CM020866.1"/>
</dbReference>
<evidence type="ECO:0000256" key="4">
    <source>
        <dbReference type="ARBA" id="ARBA00022832"/>
    </source>
</evidence>